<organism evidence="3 4">
    <name type="scientific">Pristionchus entomophagus</name>
    <dbReference type="NCBI Taxonomy" id="358040"/>
    <lineage>
        <taxon>Eukaryota</taxon>
        <taxon>Metazoa</taxon>
        <taxon>Ecdysozoa</taxon>
        <taxon>Nematoda</taxon>
        <taxon>Chromadorea</taxon>
        <taxon>Rhabditida</taxon>
        <taxon>Rhabditina</taxon>
        <taxon>Diplogasteromorpha</taxon>
        <taxon>Diplogasteroidea</taxon>
        <taxon>Neodiplogasteridae</taxon>
        <taxon>Pristionchus</taxon>
    </lineage>
</organism>
<dbReference type="InterPro" id="IPR052860">
    <property type="entry name" value="NRL-GPCR1"/>
</dbReference>
<name>A0AAV5SXZ9_9BILA</name>
<comment type="similarity">
    <text evidence="1">Belongs to the nematode receptor-like protein sre family.</text>
</comment>
<feature type="transmembrane region" description="Helical" evidence="2">
    <location>
        <begin position="60"/>
        <end position="81"/>
    </location>
</feature>
<proteinExistence type="inferred from homology"/>
<comment type="caution">
    <text evidence="3">The sequence shown here is derived from an EMBL/GenBank/DDBJ whole genome shotgun (WGS) entry which is preliminary data.</text>
</comment>
<dbReference type="PANTHER" id="PTHR47521">
    <property type="entry name" value="SERPENTINE RECEPTOR, CLASS E (EPSILON)-RELATED"/>
    <property type="match status" value="1"/>
</dbReference>
<feature type="transmembrane region" description="Helical" evidence="2">
    <location>
        <begin position="101"/>
        <end position="119"/>
    </location>
</feature>
<keyword evidence="2" id="KW-0812">Transmembrane</keyword>
<evidence type="ECO:0000313" key="3">
    <source>
        <dbReference type="EMBL" id="GMS88040.1"/>
    </source>
</evidence>
<feature type="transmembrane region" description="Helical" evidence="2">
    <location>
        <begin position="33"/>
        <end position="53"/>
    </location>
</feature>
<dbReference type="Pfam" id="PF03125">
    <property type="entry name" value="Sre"/>
    <property type="match status" value="1"/>
</dbReference>
<feature type="transmembrane region" description="Helical" evidence="2">
    <location>
        <begin position="225"/>
        <end position="249"/>
    </location>
</feature>
<sequence>MQCDFPHFIMMNSTIYEAAPGAFYAIRAIDVSIHLFDLMLVPFSCIAVIRAGVMHRNFRLQVCLANLYFVIGVIARFVILYYEFYDIPVREDDCLLNTAEIIRLFILDYFCTIVFSLAIERTVATHFWSWYEKCSPSTLLVLVGVELLSLVPDLTLPFLSRTGIISHVYVFVFQVAAWTSSILIFFRVYHINVRLSNGMAKGAVLETYSVARTFQVRENIEVFKYMFSMVAPAAIVGLPAFICFGFRAYGPHDWHLARHLVWASFDIFCALFGLAYLVSSIISNPRIYKEFLNIGLVALLLSKCG</sequence>
<feature type="transmembrane region" description="Helical" evidence="2">
    <location>
        <begin position="164"/>
        <end position="186"/>
    </location>
</feature>
<dbReference type="Proteomes" id="UP001432027">
    <property type="component" value="Unassembled WGS sequence"/>
</dbReference>
<evidence type="ECO:0000256" key="2">
    <source>
        <dbReference type="SAM" id="Phobius"/>
    </source>
</evidence>
<keyword evidence="4" id="KW-1185">Reference proteome</keyword>
<dbReference type="GO" id="GO:0007606">
    <property type="term" value="P:sensory perception of chemical stimulus"/>
    <property type="evidence" value="ECO:0007669"/>
    <property type="project" value="InterPro"/>
</dbReference>
<evidence type="ECO:0008006" key="5">
    <source>
        <dbReference type="Google" id="ProtNLM"/>
    </source>
</evidence>
<dbReference type="GO" id="GO:0016020">
    <property type="term" value="C:membrane"/>
    <property type="evidence" value="ECO:0007669"/>
    <property type="project" value="InterPro"/>
</dbReference>
<keyword evidence="2" id="KW-0472">Membrane</keyword>
<gene>
    <name evidence="3" type="ORF">PENTCL1PPCAC_10215</name>
</gene>
<accession>A0AAV5SXZ9</accession>
<dbReference type="EMBL" id="BTSX01000003">
    <property type="protein sequence ID" value="GMS88040.1"/>
    <property type="molecule type" value="Genomic_DNA"/>
</dbReference>
<dbReference type="AlphaFoldDB" id="A0AAV5SXZ9"/>
<keyword evidence="2" id="KW-1133">Transmembrane helix</keyword>
<feature type="non-terminal residue" evidence="3">
    <location>
        <position position="305"/>
    </location>
</feature>
<feature type="transmembrane region" description="Helical" evidence="2">
    <location>
        <begin position="261"/>
        <end position="282"/>
    </location>
</feature>
<evidence type="ECO:0000313" key="4">
    <source>
        <dbReference type="Proteomes" id="UP001432027"/>
    </source>
</evidence>
<dbReference type="InterPro" id="IPR004151">
    <property type="entry name" value="7TM_GPCR_serpentine_rcpt_Sre"/>
</dbReference>
<protein>
    <recommendedName>
        <fullName evidence="5">G protein-coupled receptor</fullName>
    </recommendedName>
</protein>
<reference evidence="3" key="1">
    <citation type="submission" date="2023-10" db="EMBL/GenBank/DDBJ databases">
        <title>Genome assembly of Pristionchus species.</title>
        <authorList>
            <person name="Yoshida K."/>
            <person name="Sommer R.J."/>
        </authorList>
    </citation>
    <scope>NUCLEOTIDE SEQUENCE</scope>
    <source>
        <strain evidence="3">RS0144</strain>
    </source>
</reference>
<dbReference type="PANTHER" id="PTHR47521:SF7">
    <property type="entry name" value="SERPENTINE RECEPTOR CLASS EPSILON-6"/>
    <property type="match status" value="1"/>
</dbReference>
<evidence type="ECO:0000256" key="1">
    <source>
        <dbReference type="ARBA" id="ARBA00006803"/>
    </source>
</evidence>